<sequence length="852" mass="95860">MNGRVGVHMSQPKSMPDLKHDQRGVDYSTNGIVYKQPMDDIDHHQMIERMFTFINNNQENERTNESNNNRQQVILSSLPLSSSSSSSNQMMDGNSNKKMTNESGDSVMKLNPVGPTEFLERYRVRNSSQRPLVNGSFTDSSKTINQEENNNNNNPHHHHKKSAALPINAKMIMIDHESIKCKEDVMEKKSSNNNNNNNNNELEEIPERGQWSGQLDFIFSCISYAVGLGNVWRFPYLCYENGGGAFLVPYLLCVCVLGVPLFLMEVSLGQYLQAGGVSVWNKIPILKGIGFASMVMIGLCNTYYIVIIAWTLYYLFNSFKSPLPWASCDNWWNSAECHQSDAIHNSSTGTIPPSQEFWNLNVLGISNDLAEVGHIQWHLFATLILAWIMVYLVIYRGIHQSGKIIWFTAMFPYVILFILFGYGLTLSGASEGIMFYITPQWNKLTEAKIWVAAGTQLLFTYGIGIGTNIALGSYNSFNHNFLRDSLIACLLSSATSLFSGFVIFSVLGHLAQSLNTTVAEVARSGPGLTFIVYPEALTRLPISNLWAILFFVMLLVLGIDSQFCTVESFVTGIVDEYPRLLRPHRKLFTAFVVLIHFILGISMITQGGMYVFQLMDNFSASGISLMIVVLMEIVGFCWIYGGENVYHNTCKMLGYKPTRLLLYFWQYISPLLLLGILIFSIVKYDAPEYAGRPFPWYGQVFGWIISSASIACIPCYVLYYLFFKSDRNLTIMQRIVIGLSDNNSEASSTTEEYSGAECDVDLEKASNRDLLDNESESAINFNHHNHHHHHQLTKDGLPIPLKHDENLNHQLHLQQPQQQPNQAALSGSNSTLSTSIADQSFNSSVQHIANPD</sequence>
<evidence type="ECO:0000256" key="6">
    <source>
        <dbReference type="ARBA" id="ARBA00022989"/>
    </source>
</evidence>
<feature type="binding site" evidence="8">
    <location>
        <position position="561"/>
    </location>
    <ligand>
        <name>Na(+)</name>
        <dbReference type="ChEBI" id="CHEBI:29101"/>
        <label>1</label>
    </ligand>
</feature>
<comment type="caution">
    <text evidence="13">The sequence shown here is derived from an EMBL/GenBank/DDBJ whole genome shotgun (WGS) entry which is preliminary data.</text>
</comment>
<keyword evidence="3 10" id="KW-0813">Transport</keyword>
<feature type="transmembrane region" description="Helical" evidence="12">
    <location>
        <begin position="701"/>
        <end position="722"/>
    </location>
</feature>
<dbReference type="PRINTS" id="PR00176">
    <property type="entry name" value="NANEUSMPORT"/>
</dbReference>
<feature type="transmembrane region" description="Helical" evidence="12">
    <location>
        <begin position="545"/>
        <end position="566"/>
    </location>
</feature>
<evidence type="ECO:0000256" key="9">
    <source>
        <dbReference type="PIRSR" id="PIRSR600175-2"/>
    </source>
</evidence>
<feature type="binding site" evidence="8">
    <location>
        <position position="557"/>
    </location>
    <ligand>
        <name>Na(+)</name>
        <dbReference type="ChEBI" id="CHEBI:29101"/>
        <label>1</label>
    </ligand>
</feature>
<keyword evidence="4 10" id="KW-0812">Transmembrane</keyword>
<dbReference type="SUPFAM" id="SSF161070">
    <property type="entry name" value="SNF-like"/>
    <property type="match status" value="1"/>
</dbReference>
<feature type="transmembrane region" description="Helical" evidence="12">
    <location>
        <begin position="587"/>
        <end position="612"/>
    </location>
</feature>
<keyword evidence="8" id="KW-0479">Metal-binding</keyword>
<dbReference type="InterPro" id="IPR037272">
    <property type="entry name" value="SNS_sf"/>
</dbReference>
<evidence type="ECO:0000256" key="2">
    <source>
        <dbReference type="ARBA" id="ARBA00006459"/>
    </source>
</evidence>
<feature type="compositionally biased region" description="Polar residues" evidence="11">
    <location>
        <begin position="88"/>
        <end position="104"/>
    </location>
</feature>
<dbReference type="GO" id="GO:0005886">
    <property type="term" value="C:plasma membrane"/>
    <property type="evidence" value="ECO:0007669"/>
    <property type="project" value="TreeGrafter"/>
</dbReference>
<keyword evidence="14" id="KW-1185">Reference proteome</keyword>
<feature type="compositionally biased region" description="Low complexity" evidence="11">
    <location>
        <begin position="78"/>
        <end position="87"/>
    </location>
</feature>
<feature type="compositionally biased region" description="Low complexity" evidence="11">
    <location>
        <begin position="814"/>
        <end position="825"/>
    </location>
</feature>
<feature type="transmembrane region" description="Helical" evidence="12">
    <location>
        <begin position="660"/>
        <end position="681"/>
    </location>
</feature>
<dbReference type="GO" id="GO:0035725">
    <property type="term" value="P:sodium ion transmembrane transport"/>
    <property type="evidence" value="ECO:0007669"/>
    <property type="project" value="TreeGrafter"/>
</dbReference>
<feature type="transmembrane region" description="Helical" evidence="12">
    <location>
        <begin position="486"/>
        <end position="507"/>
    </location>
</feature>
<dbReference type="Proteomes" id="UP001142055">
    <property type="component" value="Chromosome 4"/>
</dbReference>
<dbReference type="GO" id="GO:0015293">
    <property type="term" value="F:symporter activity"/>
    <property type="evidence" value="ECO:0007669"/>
    <property type="project" value="UniProtKB-KW"/>
</dbReference>
<name>A0A9Q0LYI1_BLOTA</name>
<feature type="region of interest" description="Disordered" evidence="11">
    <location>
        <begin position="78"/>
        <end position="161"/>
    </location>
</feature>
<keyword evidence="7 12" id="KW-0472">Membrane</keyword>
<evidence type="ECO:0000313" key="14">
    <source>
        <dbReference type="Proteomes" id="UP001142055"/>
    </source>
</evidence>
<feature type="binding site" evidence="8">
    <location>
        <position position="560"/>
    </location>
    <ligand>
        <name>Na(+)</name>
        <dbReference type="ChEBI" id="CHEBI:29101"/>
        <label>1</label>
    </ligand>
</feature>
<keyword evidence="6 12" id="KW-1133">Transmembrane helix</keyword>
<feature type="region of interest" description="Disordered" evidence="11">
    <location>
        <begin position="1"/>
        <end position="23"/>
    </location>
</feature>
<feature type="transmembrane region" description="Helical" evidence="12">
    <location>
        <begin position="406"/>
        <end position="429"/>
    </location>
</feature>
<comment type="subcellular location">
    <subcellularLocation>
        <location evidence="1">Membrane</location>
        <topology evidence="1">Multi-pass membrane protein</topology>
    </subcellularLocation>
</comment>
<dbReference type="GO" id="GO:0046872">
    <property type="term" value="F:metal ion binding"/>
    <property type="evidence" value="ECO:0007669"/>
    <property type="project" value="UniProtKB-KW"/>
</dbReference>
<dbReference type="PROSITE" id="PS50267">
    <property type="entry name" value="NA_NEUROTRAN_SYMP_3"/>
    <property type="match status" value="1"/>
</dbReference>
<dbReference type="PANTHER" id="PTHR11616:SF309">
    <property type="entry name" value="TRANSPORTER"/>
    <property type="match status" value="1"/>
</dbReference>
<reference evidence="13" key="1">
    <citation type="submission" date="2022-12" db="EMBL/GenBank/DDBJ databases">
        <title>Genome assemblies of Blomia tropicalis.</title>
        <authorList>
            <person name="Cui Y."/>
        </authorList>
    </citation>
    <scope>NUCLEOTIDE SEQUENCE</scope>
    <source>
        <tissue evidence="13">Adult mites</tissue>
    </source>
</reference>
<accession>A0A9Q0LYI1</accession>
<organism evidence="13 14">
    <name type="scientific">Blomia tropicalis</name>
    <name type="common">Mite</name>
    <dbReference type="NCBI Taxonomy" id="40697"/>
    <lineage>
        <taxon>Eukaryota</taxon>
        <taxon>Metazoa</taxon>
        <taxon>Ecdysozoa</taxon>
        <taxon>Arthropoda</taxon>
        <taxon>Chelicerata</taxon>
        <taxon>Arachnida</taxon>
        <taxon>Acari</taxon>
        <taxon>Acariformes</taxon>
        <taxon>Sarcoptiformes</taxon>
        <taxon>Astigmata</taxon>
        <taxon>Glycyphagoidea</taxon>
        <taxon>Echimyopodidae</taxon>
        <taxon>Blomia</taxon>
    </lineage>
</organism>
<evidence type="ECO:0000256" key="8">
    <source>
        <dbReference type="PIRSR" id="PIRSR600175-1"/>
    </source>
</evidence>
<feature type="transmembrane region" description="Helical" evidence="12">
    <location>
        <begin position="289"/>
        <end position="316"/>
    </location>
</feature>
<protein>
    <recommendedName>
        <fullName evidence="10">Transporter</fullName>
    </recommendedName>
</protein>
<dbReference type="AlphaFoldDB" id="A0A9Q0LYI1"/>
<feature type="binding site" evidence="8">
    <location>
        <position position="230"/>
    </location>
    <ligand>
        <name>Na(+)</name>
        <dbReference type="ChEBI" id="CHEBI:29101"/>
        <label>1</label>
    </ligand>
</feature>
<dbReference type="OMA" id="MIMIDHE"/>
<evidence type="ECO:0000256" key="12">
    <source>
        <dbReference type="SAM" id="Phobius"/>
    </source>
</evidence>
<dbReference type="GO" id="GO:0006865">
    <property type="term" value="P:amino acid transport"/>
    <property type="evidence" value="ECO:0007669"/>
    <property type="project" value="TreeGrafter"/>
</dbReference>
<evidence type="ECO:0000256" key="4">
    <source>
        <dbReference type="ARBA" id="ARBA00022692"/>
    </source>
</evidence>
<keyword evidence="5 10" id="KW-0769">Symport</keyword>
<feature type="transmembrane region" description="Helical" evidence="12">
    <location>
        <begin position="217"/>
        <end position="235"/>
    </location>
</feature>
<evidence type="ECO:0000256" key="5">
    <source>
        <dbReference type="ARBA" id="ARBA00022847"/>
    </source>
</evidence>
<feature type="transmembrane region" description="Helical" evidence="12">
    <location>
        <begin position="247"/>
        <end position="268"/>
    </location>
</feature>
<evidence type="ECO:0000313" key="13">
    <source>
        <dbReference type="EMBL" id="KAJ6215587.1"/>
    </source>
</evidence>
<comment type="similarity">
    <text evidence="2 10">Belongs to the sodium:neurotransmitter symporter (SNF) (TC 2.A.22) family.</text>
</comment>
<feature type="binding site" evidence="8">
    <location>
        <position position="226"/>
    </location>
    <ligand>
        <name>Na(+)</name>
        <dbReference type="ChEBI" id="CHEBI:29101"/>
        <label>1</label>
    </ligand>
</feature>
<proteinExistence type="inferred from homology"/>
<feature type="region of interest" description="Disordered" evidence="11">
    <location>
        <begin position="814"/>
        <end position="838"/>
    </location>
</feature>
<dbReference type="NCBIfam" id="NF037979">
    <property type="entry name" value="Na_transp"/>
    <property type="match status" value="1"/>
</dbReference>
<feature type="transmembrane region" description="Helical" evidence="12">
    <location>
        <begin position="449"/>
        <end position="474"/>
    </location>
</feature>
<dbReference type="InterPro" id="IPR000175">
    <property type="entry name" value="Na/ntran_symport"/>
</dbReference>
<evidence type="ECO:0000256" key="11">
    <source>
        <dbReference type="SAM" id="MobiDB-lite"/>
    </source>
</evidence>
<feature type="compositionally biased region" description="Polar residues" evidence="11">
    <location>
        <begin position="826"/>
        <end position="838"/>
    </location>
</feature>
<gene>
    <name evidence="13" type="ORF">RDWZM_010087</name>
</gene>
<feature type="compositionally biased region" description="Polar residues" evidence="11">
    <location>
        <begin position="125"/>
        <end position="148"/>
    </location>
</feature>
<evidence type="ECO:0000256" key="3">
    <source>
        <dbReference type="ARBA" id="ARBA00022448"/>
    </source>
</evidence>
<dbReference type="EMBL" id="JAPWDV010000004">
    <property type="protein sequence ID" value="KAJ6215587.1"/>
    <property type="molecule type" value="Genomic_DNA"/>
</dbReference>
<keyword evidence="8" id="KW-0915">Sodium</keyword>
<feature type="binding site" evidence="8">
    <location>
        <position position="225"/>
    </location>
    <ligand>
        <name>Na(+)</name>
        <dbReference type="ChEBI" id="CHEBI:29101"/>
        <label>1</label>
    </ligand>
</feature>
<evidence type="ECO:0000256" key="7">
    <source>
        <dbReference type="ARBA" id="ARBA00023136"/>
    </source>
</evidence>
<evidence type="ECO:0000256" key="10">
    <source>
        <dbReference type="RuleBase" id="RU003732"/>
    </source>
</evidence>
<keyword evidence="9" id="KW-1015">Disulfide bond</keyword>
<feature type="disulfide bond" evidence="9">
    <location>
        <begin position="328"/>
        <end position="337"/>
    </location>
</feature>
<evidence type="ECO:0000256" key="1">
    <source>
        <dbReference type="ARBA" id="ARBA00004141"/>
    </source>
</evidence>
<dbReference type="Pfam" id="PF00209">
    <property type="entry name" value="SNF"/>
    <property type="match status" value="1"/>
</dbReference>
<feature type="transmembrane region" description="Helical" evidence="12">
    <location>
        <begin position="618"/>
        <end position="640"/>
    </location>
</feature>
<dbReference type="PANTHER" id="PTHR11616">
    <property type="entry name" value="SODIUM/CHLORIDE DEPENDENT TRANSPORTER"/>
    <property type="match status" value="1"/>
</dbReference>
<feature type="transmembrane region" description="Helical" evidence="12">
    <location>
        <begin position="375"/>
        <end position="394"/>
    </location>
</feature>
<dbReference type="PROSITE" id="PS00610">
    <property type="entry name" value="NA_NEUROTRAN_SYMP_1"/>
    <property type="match status" value="1"/>
</dbReference>